<reference evidence="6" key="2">
    <citation type="submission" date="2020-09" db="EMBL/GenBank/DDBJ databases">
        <authorList>
            <person name="Sun Q."/>
            <person name="Kim S."/>
        </authorList>
    </citation>
    <scope>NUCLEOTIDE SEQUENCE</scope>
    <source>
        <strain evidence="6">KCTC 22164</strain>
    </source>
</reference>
<feature type="region of interest" description="Disordered" evidence="5">
    <location>
        <begin position="174"/>
        <end position="200"/>
    </location>
</feature>
<organism evidence="6 7">
    <name type="scientific">Alteromonas halophila</name>
    <dbReference type="NCBI Taxonomy" id="516698"/>
    <lineage>
        <taxon>Bacteria</taxon>
        <taxon>Pseudomonadati</taxon>
        <taxon>Pseudomonadota</taxon>
        <taxon>Gammaproteobacteria</taxon>
        <taxon>Alteromonadales</taxon>
        <taxon>Alteromonadaceae</taxon>
        <taxon>Alteromonas/Salinimonas group</taxon>
        <taxon>Alteromonas</taxon>
    </lineage>
</organism>
<dbReference type="SUPFAM" id="SSF51283">
    <property type="entry name" value="dUTPase-like"/>
    <property type="match status" value="1"/>
</dbReference>
<comment type="similarity">
    <text evidence="4">Belongs to the dCTP deaminase family.</text>
</comment>
<dbReference type="CDD" id="cd07557">
    <property type="entry name" value="trimeric_dUTPase"/>
    <property type="match status" value="1"/>
</dbReference>
<evidence type="ECO:0000256" key="4">
    <source>
        <dbReference type="HAMAP-Rule" id="MF_00146"/>
    </source>
</evidence>
<dbReference type="FunFam" id="2.70.40.10:FF:000003">
    <property type="entry name" value="dCTP deaminase"/>
    <property type="match status" value="1"/>
</dbReference>
<dbReference type="PANTHER" id="PTHR42680">
    <property type="entry name" value="DCTP DEAMINASE"/>
    <property type="match status" value="1"/>
</dbReference>
<comment type="caution">
    <text evidence="6">The sequence shown here is derived from an EMBL/GenBank/DDBJ whole genome shotgun (WGS) entry which is preliminary data.</text>
</comment>
<protein>
    <recommendedName>
        <fullName evidence="4">dCTP deaminase</fullName>
        <ecNumber evidence="4">3.5.4.13</ecNumber>
    </recommendedName>
    <alternativeName>
        <fullName evidence="4">Deoxycytidine triphosphate deaminase</fullName>
    </alternativeName>
</protein>
<evidence type="ECO:0000313" key="7">
    <source>
        <dbReference type="Proteomes" id="UP000631300"/>
    </source>
</evidence>
<keyword evidence="7" id="KW-1185">Reference proteome</keyword>
<dbReference type="Proteomes" id="UP000631300">
    <property type="component" value="Unassembled WGS sequence"/>
</dbReference>
<comment type="caution">
    <text evidence="4">Lacks conserved residue(s) required for the propagation of feature annotation.</text>
</comment>
<feature type="binding site" evidence="4">
    <location>
        <position position="182"/>
    </location>
    <ligand>
        <name>dCTP</name>
        <dbReference type="ChEBI" id="CHEBI:61481"/>
    </ligand>
</feature>
<dbReference type="AlphaFoldDB" id="A0A918MZZ1"/>
<feature type="compositionally biased region" description="Polar residues" evidence="5">
    <location>
        <begin position="189"/>
        <end position="200"/>
    </location>
</feature>
<dbReference type="InterPro" id="IPR036157">
    <property type="entry name" value="dUTPase-like_sf"/>
</dbReference>
<dbReference type="PANTHER" id="PTHR42680:SF3">
    <property type="entry name" value="DCTP DEAMINASE"/>
    <property type="match status" value="1"/>
</dbReference>
<evidence type="ECO:0000256" key="1">
    <source>
        <dbReference type="ARBA" id="ARBA00022741"/>
    </source>
</evidence>
<keyword evidence="3 4" id="KW-0546">Nucleotide metabolism</keyword>
<dbReference type="GO" id="GO:0006229">
    <property type="term" value="P:dUTP biosynthetic process"/>
    <property type="evidence" value="ECO:0007669"/>
    <property type="project" value="UniProtKB-UniRule"/>
</dbReference>
<evidence type="ECO:0000256" key="2">
    <source>
        <dbReference type="ARBA" id="ARBA00022801"/>
    </source>
</evidence>
<dbReference type="NCBIfam" id="TIGR02274">
    <property type="entry name" value="dCTP_deam"/>
    <property type="match status" value="1"/>
</dbReference>
<reference evidence="6" key="1">
    <citation type="journal article" date="2014" name="Int. J. Syst. Evol. Microbiol.">
        <title>Complete genome sequence of Corynebacterium casei LMG S-19264T (=DSM 44701T), isolated from a smear-ripened cheese.</title>
        <authorList>
            <consortium name="US DOE Joint Genome Institute (JGI-PGF)"/>
            <person name="Walter F."/>
            <person name="Albersmeier A."/>
            <person name="Kalinowski J."/>
            <person name="Ruckert C."/>
        </authorList>
    </citation>
    <scope>NUCLEOTIDE SEQUENCE</scope>
    <source>
        <strain evidence="6">KCTC 22164</strain>
    </source>
</reference>
<dbReference type="EMBL" id="BMXP01000011">
    <property type="protein sequence ID" value="GGW95309.1"/>
    <property type="molecule type" value="Genomic_DNA"/>
</dbReference>
<evidence type="ECO:0000313" key="6">
    <source>
        <dbReference type="EMBL" id="GGW95309.1"/>
    </source>
</evidence>
<dbReference type="GO" id="GO:0008829">
    <property type="term" value="F:dCTP deaminase activity"/>
    <property type="evidence" value="ECO:0007669"/>
    <property type="project" value="UniProtKB-UniRule"/>
</dbReference>
<evidence type="ECO:0000256" key="5">
    <source>
        <dbReference type="SAM" id="MobiDB-lite"/>
    </source>
</evidence>
<dbReference type="Gene3D" id="2.70.40.10">
    <property type="match status" value="1"/>
</dbReference>
<proteinExistence type="inferred from homology"/>
<dbReference type="HAMAP" id="MF_00146">
    <property type="entry name" value="dCTP_deaminase"/>
    <property type="match status" value="1"/>
</dbReference>
<accession>A0A918MZZ1</accession>
<keyword evidence="1 4" id="KW-0547">Nucleotide-binding</keyword>
<dbReference type="InterPro" id="IPR011962">
    <property type="entry name" value="dCTP_deaminase"/>
</dbReference>
<feature type="binding site" evidence="4">
    <location>
        <position position="178"/>
    </location>
    <ligand>
        <name>dCTP</name>
        <dbReference type="ChEBI" id="CHEBI:61481"/>
    </ligand>
</feature>
<dbReference type="Pfam" id="PF22769">
    <property type="entry name" value="DCD"/>
    <property type="match status" value="1"/>
</dbReference>
<comment type="function">
    <text evidence="4">Catalyzes the deamination of dCTP to dUTP.</text>
</comment>
<sequence length="200" mass="22128">MRLCDRDIYEYLQTGKIAITPMPDYKQISGVTVDIRLGNKFRVFEDHQAPYIDLSGPKAQVEEALNSVMSDEIILPEHKAFFLHPGELALAITHESVTLPDNIVGWLDGRSSLARLELMVHVTAHRIDPGWSGNIVLEFYNSGKLPLALKPMMKIGALSFEVLSSPAEKPYMARSDAKYKGQAGADASRINQDSQDGAES</sequence>
<keyword evidence="2 4" id="KW-0378">Hydrolase</keyword>
<feature type="binding site" evidence="4">
    <location>
        <begin position="136"/>
        <end position="138"/>
    </location>
    <ligand>
        <name>dCTP</name>
        <dbReference type="ChEBI" id="CHEBI:61481"/>
    </ligand>
</feature>
<comment type="subunit">
    <text evidence="4">Homotrimer.</text>
</comment>
<feature type="binding site" evidence="4">
    <location>
        <position position="128"/>
    </location>
    <ligand>
        <name>dCTP</name>
        <dbReference type="ChEBI" id="CHEBI:61481"/>
    </ligand>
</feature>
<feature type="binding site" evidence="4">
    <location>
        <position position="171"/>
    </location>
    <ligand>
        <name>dCTP</name>
        <dbReference type="ChEBI" id="CHEBI:61481"/>
    </ligand>
</feature>
<gene>
    <name evidence="4 6" type="primary">dcd</name>
    <name evidence="6" type="ORF">GCM10007391_31980</name>
</gene>
<name>A0A918MZZ1_9ALTE</name>
<comment type="pathway">
    <text evidence="4">Pyrimidine metabolism; dUMP biosynthesis; dUMP from dCTP (dUTP route): step 1/2.</text>
</comment>
<comment type="catalytic activity">
    <reaction evidence="4">
        <text>dCTP + H2O + H(+) = dUTP + NH4(+)</text>
        <dbReference type="Rhea" id="RHEA:22680"/>
        <dbReference type="ChEBI" id="CHEBI:15377"/>
        <dbReference type="ChEBI" id="CHEBI:15378"/>
        <dbReference type="ChEBI" id="CHEBI:28938"/>
        <dbReference type="ChEBI" id="CHEBI:61481"/>
        <dbReference type="ChEBI" id="CHEBI:61555"/>
        <dbReference type="EC" id="3.5.4.13"/>
    </reaction>
</comment>
<feature type="active site" description="Proton donor/acceptor" evidence="4">
    <location>
        <position position="138"/>
    </location>
</feature>
<dbReference type="RefSeq" id="WP_189408136.1">
    <property type="nucleotide sequence ID" value="NZ_BMXP01000011.1"/>
</dbReference>
<dbReference type="GO" id="GO:0000166">
    <property type="term" value="F:nucleotide binding"/>
    <property type="evidence" value="ECO:0007669"/>
    <property type="project" value="UniProtKB-KW"/>
</dbReference>
<dbReference type="InterPro" id="IPR033704">
    <property type="entry name" value="dUTPase_trimeric"/>
</dbReference>
<dbReference type="GO" id="GO:0015949">
    <property type="term" value="P:nucleobase-containing small molecule interconversion"/>
    <property type="evidence" value="ECO:0007669"/>
    <property type="project" value="TreeGrafter"/>
</dbReference>
<evidence type="ECO:0000256" key="3">
    <source>
        <dbReference type="ARBA" id="ARBA00023080"/>
    </source>
</evidence>
<feature type="binding site" evidence="4">
    <location>
        <begin position="110"/>
        <end position="115"/>
    </location>
    <ligand>
        <name>dCTP</name>
        <dbReference type="ChEBI" id="CHEBI:61481"/>
    </ligand>
</feature>
<dbReference type="EC" id="3.5.4.13" evidence="4"/>